<gene>
    <name evidence="1" type="ORF">D5R95_05840</name>
</gene>
<name>A0A424YWM2_9EURY</name>
<accession>A0A424YWM2</accession>
<comment type="caution">
    <text evidence="1">The sequence shown here is derived from an EMBL/GenBank/DDBJ whole genome shotgun (WGS) entry which is preliminary data.</text>
</comment>
<reference evidence="1 2" key="1">
    <citation type="submission" date="2018-08" db="EMBL/GenBank/DDBJ databases">
        <title>The metabolism and importance of syntrophic acetate oxidation coupled to methane or sulfide production in haloalkaline environments.</title>
        <authorList>
            <person name="Timmers P.H.A."/>
            <person name="Vavourakis C.D."/>
            <person name="Sorokin D.Y."/>
            <person name="Sinninghe Damste J.S."/>
            <person name="Muyzer G."/>
            <person name="Stams A.J.M."/>
            <person name="Plugge C.M."/>
        </authorList>
    </citation>
    <scope>NUCLEOTIDE SEQUENCE [LARGE SCALE GENOMIC DNA]</scope>
    <source>
        <strain evidence="1">MSAO_Arc3</strain>
    </source>
</reference>
<dbReference type="Proteomes" id="UP000284763">
    <property type="component" value="Unassembled WGS sequence"/>
</dbReference>
<evidence type="ECO:0000313" key="2">
    <source>
        <dbReference type="Proteomes" id="UP000284763"/>
    </source>
</evidence>
<dbReference type="AlphaFoldDB" id="A0A424YWM2"/>
<proteinExistence type="predicted"/>
<keyword evidence="1" id="KW-0489">Methyltransferase</keyword>
<protein>
    <submittedName>
        <fullName evidence="1">Methanol--corrinoid methyltransferase</fullName>
    </submittedName>
</protein>
<dbReference type="InterPro" id="IPR021079">
    <property type="entry name" value="MeOH-cob_MeTrfase_bsu"/>
</dbReference>
<dbReference type="GO" id="GO:0032259">
    <property type="term" value="P:methylation"/>
    <property type="evidence" value="ECO:0007669"/>
    <property type="project" value="UniProtKB-KW"/>
</dbReference>
<dbReference type="Pfam" id="PF12176">
    <property type="entry name" value="MtaB"/>
    <property type="match status" value="1"/>
</dbReference>
<dbReference type="EMBL" id="QZAB01000368">
    <property type="protein sequence ID" value="RQD84279.1"/>
    <property type="molecule type" value="Genomic_DNA"/>
</dbReference>
<organism evidence="1 2">
    <name type="scientific">Methanosalsum natronophilum</name>
    <dbReference type="NCBI Taxonomy" id="768733"/>
    <lineage>
        <taxon>Archaea</taxon>
        <taxon>Methanobacteriati</taxon>
        <taxon>Methanobacteriota</taxon>
        <taxon>Stenosarchaea group</taxon>
        <taxon>Methanomicrobia</taxon>
        <taxon>Methanosarcinales</taxon>
        <taxon>Methanosarcinaceae</taxon>
        <taxon>Methanosalsum</taxon>
    </lineage>
</organism>
<dbReference type="RefSeq" id="WP_259133587.1">
    <property type="nucleotide sequence ID" value="NZ_JANUCS010000003.1"/>
</dbReference>
<dbReference type="NCBIfam" id="NF040651">
    <property type="entry name" value="MtaB_Meth"/>
    <property type="match status" value="1"/>
</dbReference>
<dbReference type="GO" id="GO:0008168">
    <property type="term" value="F:methyltransferase activity"/>
    <property type="evidence" value="ECO:0007669"/>
    <property type="project" value="UniProtKB-KW"/>
</dbReference>
<sequence>MTKTKFTRMAYNSADDMVFGRCKKPIKTGFDLEIGSGSTIPEINYAPRPEASKSPEKLISEYDRITNDILNRMIQLGVPSVVLETEHVQDMTINAKLGSEIAHIQKTILEEFYDEYGIKCGLRHTIADIRERKNHLDLKDGRFSLLMECFDSVASKGADLLSIESIGGKEVFDYSILKNDFRGILYSIGCLGAIDVENLWLEITKIAKKYKSVPAGDTACSQANTAMFLAGGLLDKNLAHTSAAVIRGASASRSLVANEAGAIGPGKDCGYENVILKAVTGMPVSQCGKSSSCAHSDIMGNLMMQCCDMWSNESVEYHGEFGGMSVQCWGEVLAYDCSMLNAAIETGNDKILRDILMVSDRYRDPQGFILSYDNAYEIGKEITNYTDDTYMRTKKAALKCCNLLIEGSRNKLNLSRFECTNLEKLRLELKALTDDSDEFQNECLDEYTKKVRGFIPGNYF</sequence>
<keyword evidence="1" id="KW-0808">Transferase</keyword>
<evidence type="ECO:0000313" key="1">
    <source>
        <dbReference type="EMBL" id="RQD84279.1"/>
    </source>
</evidence>